<proteinExistence type="predicted"/>
<dbReference type="PANTHER" id="PTHR46957:SF3">
    <property type="entry name" value="CYTOKINE RECEPTOR"/>
    <property type="match status" value="1"/>
</dbReference>
<evidence type="ECO:0000256" key="3">
    <source>
        <dbReference type="ARBA" id="ARBA00022692"/>
    </source>
</evidence>
<keyword evidence="18" id="KW-1185">Reference proteome</keyword>
<keyword evidence="6" id="KW-0378">Hydrolase</keyword>
<evidence type="ECO:0000313" key="18">
    <source>
        <dbReference type="Proteomes" id="UP001176961"/>
    </source>
</evidence>
<keyword evidence="5" id="KW-0677">Repeat</keyword>
<dbReference type="PROSITE" id="PS50056">
    <property type="entry name" value="TYR_PHOSPHATASE_2"/>
    <property type="match status" value="1"/>
</dbReference>
<dbReference type="Pfam" id="PF24943">
    <property type="entry name" value="Fn3_Dep-1_2nd"/>
    <property type="match status" value="1"/>
</dbReference>
<dbReference type="Proteomes" id="UP001176961">
    <property type="component" value="Unassembled WGS sequence"/>
</dbReference>
<comment type="subcellular location">
    <subcellularLocation>
        <location evidence="1">Membrane</location>
        <topology evidence="1">Single-pass type I membrane protein</topology>
    </subcellularLocation>
</comment>
<comment type="catalytic activity">
    <reaction evidence="11">
        <text>O-phospho-L-tyrosyl-[protein] + H2O = L-tyrosyl-[protein] + phosphate</text>
        <dbReference type="Rhea" id="RHEA:10684"/>
        <dbReference type="Rhea" id="RHEA-COMP:10136"/>
        <dbReference type="Rhea" id="RHEA-COMP:20101"/>
        <dbReference type="ChEBI" id="CHEBI:15377"/>
        <dbReference type="ChEBI" id="CHEBI:43474"/>
        <dbReference type="ChEBI" id="CHEBI:46858"/>
        <dbReference type="ChEBI" id="CHEBI:61978"/>
        <dbReference type="EC" id="3.1.3.48"/>
    </reaction>
</comment>
<dbReference type="InterPro" id="IPR056966">
    <property type="entry name" value="Fn3_Dep-1_5th"/>
</dbReference>
<sequence>MLIAKTLLTLAFAIVFRGLNSQVLQDAPPDKSSDDEESKFVVQKDARLPYSQLTVELPARHSAYDQFIAKVVDITPAVETSIRDVNRTFLESVDSKRIIRIHSLHPGHTYSVSVIGRREENSSLIEATEITMDPRTPQFNTQDIEISMNNITLKAQKLEKNVQDSFLVEYRQLDPEQRYPVLEVLDIPEQKDLEVYLGNLNPGRDYHVQVTATRSGLKSRPWTTTLATMPSPVSSMTVSENGTSCLTVEWSMSSNSGADSFILRYSQLHSDFINSVTLQQKDRSIHLCDGISPGVVYKISVAVKKRNSVSEEKTVIYTVRPLAPADFKISPDITKGKYRLIAELLPQSQYDGCHVAVVSETLEKIEAEGDLSGAKGNQSCHALLSLVPGERFEFTLSTHSNNVTSPRLHRSVVLPPAFNMTGFGLNLQETKTGLELLWPQSDVFMSRMKDIWNKVVGLESKLQMRLFPANATGSEQRLSSDPLHPTPLVIGSLTKGSCYKIQIFTVTKSGIVSETRFNEYFRLSAPPVNVSINAITRTSAAIQAVLVAADEADRECFLNIVVLDMHAHVVLDKTSRPQNAGFPSMELNGLRPYHKYTVNSKMTCASGPSDCAPASRSMRQLTFSTMQDRPGPVLSLSARPLNPYSAKLSWLPPALPNGILTHYIVDITSEDEAEAPRSLNVGVGTDRADHFLETVVDGLYGGERYKFVVRAATEAGAGDLPSTPVEPVKMPIMAPPQTNLVPTIAAESITSHSVTIKYSAAMFDAKHGKIIKCALLVAEVTDDGRITETWMNSENVTYTWMQVQRFDVWPLYTAVVDESTPNPSSSGVLAQSVGVDQSCEDLPADAVCNGPLKPGTNYKFKLRLYTAPNLFSDTNFSQVVSTEPSPRGAALKLIAFLLLIVVLIGVLGVLFTTYWNRSKKARAAYASSKESQWAALKMIMAERAADCLAKLGLDGSMHNGSLSAEPNHLQPSFGHHRRCRSLRERTGVDHRLERLPSGPIHKTPLYTVMTGVNTNKSRPVKIADFAEHVRMMAADSDFRFSEEYEILRNVGCGQSYNAAELPANKAKNRFTNILPYDHSRVRLTQVCDQEGADYVNANYMPGFSSRREFIAAQGPLPTTRDAFWQMAWEQGCPAIIALTKCVEKGRDKCHQYWPDNEHSSVVYADIEVTVLSESSFDDFTVRELRMKKLHEATPPRIIRHFHYMAWPDFGVPEHPEGIIRFVMKYRSRIPHSPQNRPTIVHCSAGVGRSGTFIAIDRLLQTIQIDRPIDVFGIVHEMRLERCHMVQNEQQYIFIHHCILHAIETMLHNGQQAAPPSDLHQNPVFEDDDTIAESDF</sequence>
<evidence type="ECO:0000256" key="10">
    <source>
        <dbReference type="ARBA" id="ARBA00023180"/>
    </source>
</evidence>
<dbReference type="SUPFAM" id="SSF52799">
    <property type="entry name" value="(Phosphotyrosine protein) phosphatases II"/>
    <property type="match status" value="1"/>
</dbReference>
<dbReference type="InterPro" id="IPR056967">
    <property type="entry name" value="Fn3_Dep-1_1st"/>
</dbReference>
<evidence type="ECO:0000256" key="4">
    <source>
        <dbReference type="ARBA" id="ARBA00022729"/>
    </source>
</evidence>
<evidence type="ECO:0000256" key="11">
    <source>
        <dbReference type="ARBA" id="ARBA00051722"/>
    </source>
</evidence>
<dbReference type="SUPFAM" id="SSF49265">
    <property type="entry name" value="Fibronectin type III"/>
    <property type="match status" value="3"/>
</dbReference>
<evidence type="ECO:0000259" key="16">
    <source>
        <dbReference type="PROSITE" id="PS50853"/>
    </source>
</evidence>
<dbReference type="PROSITE" id="PS00383">
    <property type="entry name" value="TYR_PHOSPHATASE_1"/>
    <property type="match status" value="1"/>
</dbReference>
<feature type="chain" id="PRO_5041220754" description="protein-tyrosine-phosphatase" evidence="13">
    <location>
        <begin position="22"/>
        <end position="1335"/>
    </location>
</feature>
<dbReference type="InterPro" id="IPR057482">
    <property type="entry name" value="Fn3_Dep-1_3rd"/>
</dbReference>
<accession>A0AA36HAM7</accession>
<dbReference type="InterPro" id="IPR000387">
    <property type="entry name" value="Tyr_Pase_dom"/>
</dbReference>
<evidence type="ECO:0000256" key="9">
    <source>
        <dbReference type="ARBA" id="ARBA00023136"/>
    </source>
</evidence>
<dbReference type="InterPro" id="IPR050713">
    <property type="entry name" value="RTP_Phos/Ushers"/>
</dbReference>
<keyword evidence="7" id="KW-0904">Protein phosphatase</keyword>
<name>A0AA36HAM7_CYLNA</name>
<evidence type="ECO:0000256" key="12">
    <source>
        <dbReference type="SAM" id="Phobius"/>
    </source>
</evidence>
<keyword evidence="8 12" id="KW-1133">Transmembrane helix</keyword>
<gene>
    <name evidence="17" type="ORF">CYNAS_LOCUS18778</name>
</gene>
<dbReference type="CDD" id="cd00063">
    <property type="entry name" value="FN3"/>
    <property type="match status" value="3"/>
</dbReference>
<dbReference type="InterPro" id="IPR016130">
    <property type="entry name" value="Tyr_Pase_AS"/>
</dbReference>
<dbReference type="SMART" id="SM00404">
    <property type="entry name" value="PTPc_motif"/>
    <property type="match status" value="1"/>
</dbReference>
<keyword evidence="9 12" id="KW-0472">Membrane</keyword>
<dbReference type="Pfam" id="PF18861">
    <property type="entry name" value="PTP_tm"/>
    <property type="match status" value="1"/>
</dbReference>
<feature type="domain" description="Fibronectin type-III" evidence="16">
    <location>
        <begin position="133"/>
        <end position="232"/>
    </location>
</feature>
<evidence type="ECO:0000256" key="1">
    <source>
        <dbReference type="ARBA" id="ARBA00004479"/>
    </source>
</evidence>
<dbReference type="PROSITE" id="PS50055">
    <property type="entry name" value="TYR_PHOSPHATASE_PTP"/>
    <property type="match status" value="1"/>
</dbReference>
<dbReference type="InterPro" id="IPR003595">
    <property type="entry name" value="Tyr_Pase_cat"/>
</dbReference>
<dbReference type="SMART" id="SM00194">
    <property type="entry name" value="PTPc"/>
    <property type="match status" value="1"/>
</dbReference>
<evidence type="ECO:0000259" key="15">
    <source>
        <dbReference type="PROSITE" id="PS50056"/>
    </source>
</evidence>
<dbReference type="Gene3D" id="2.60.40.10">
    <property type="entry name" value="Immunoglobulins"/>
    <property type="match status" value="3"/>
</dbReference>
<dbReference type="InterPro" id="IPR003961">
    <property type="entry name" value="FN3_dom"/>
</dbReference>
<dbReference type="EC" id="3.1.3.48" evidence="2"/>
<dbReference type="InterPro" id="IPR000242">
    <property type="entry name" value="PTP_cat"/>
</dbReference>
<dbReference type="InterPro" id="IPR056969">
    <property type="entry name" value="Fn3_Dep-1_6th"/>
</dbReference>
<dbReference type="Pfam" id="PF00041">
    <property type="entry name" value="fn3"/>
    <property type="match status" value="1"/>
</dbReference>
<dbReference type="GO" id="GO:0032502">
    <property type="term" value="P:developmental process"/>
    <property type="evidence" value="ECO:0007669"/>
    <property type="project" value="UniProtKB-ARBA"/>
</dbReference>
<dbReference type="Gene3D" id="3.90.190.10">
    <property type="entry name" value="Protein tyrosine phosphatase superfamily"/>
    <property type="match status" value="1"/>
</dbReference>
<dbReference type="FunFam" id="3.90.190.10:FF:000009">
    <property type="entry name" value="Receptor-type tyrosine-protein phosphatase beta"/>
    <property type="match status" value="1"/>
</dbReference>
<dbReference type="PRINTS" id="PR00700">
    <property type="entry name" value="PRTYPHPHTASE"/>
</dbReference>
<dbReference type="GO" id="GO:0016020">
    <property type="term" value="C:membrane"/>
    <property type="evidence" value="ECO:0007669"/>
    <property type="project" value="UniProtKB-SubCell"/>
</dbReference>
<organism evidence="17 18">
    <name type="scientific">Cylicocyclus nassatus</name>
    <name type="common">Nematode worm</name>
    <dbReference type="NCBI Taxonomy" id="53992"/>
    <lineage>
        <taxon>Eukaryota</taxon>
        <taxon>Metazoa</taxon>
        <taxon>Ecdysozoa</taxon>
        <taxon>Nematoda</taxon>
        <taxon>Chromadorea</taxon>
        <taxon>Rhabditida</taxon>
        <taxon>Rhabditina</taxon>
        <taxon>Rhabditomorpha</taxon>
        <taxon>Strongyloidea</taxon>
        <taxon>Strongylidae</taxon>
        <taxon>Cylicocyclus</taxon>
    </lineage>
</organism>
<evidence type="ECO:0000256" key="6">
    <source>
        <dbReference type="ARBA" id="ARBA00022801"/>
    </source>
</evidence>
<dbReference type="Pfam" id="PF00102">
    <property type="entry name" value="Y_phosphatase"/>
    <property type="match status" value="1"/>
</dbReference>
<keyword evidence="3 12" id="KW-0812">Transmembrane</keyword>
<dbReference type="InterPro" id="IPR056970">
    <property type="entry name" value="Fn3_Dep-1_4th"/>
</dbReference>
<feature type="signal peptide" evidence="13">
    <location>
        <begin position="1"/>
        <end position="21"/>
    </location>
</feature>
<dbReference type="SMART" id="SM00060">
    <property type="entry name" value="FN3"/>
    <property type="match status" value="4"/>
</dbReference>
<dbReference type="InterPro" id="IPR013783">
    <property type="entry name" value="Ig-like_fold"/>
</dbReference>
<evidence type="ECO:0000256" key="5">
    <source>
        <dbReference type="ARBA" id="ARBA00022737"/>
    </source>
</evidence>
<evidence type="ECO:0000256" key="7">
    <source>
        <dbReference type="ARBA" id="ARBA00022912"/>
    </source>
</evidence>
<dbReference type="FunFam" id="2.60.40.10:FF:002676">
    <property type="entry name" value="Receptor-type tyrosine-protein phosphatase dep-1"/>
    <property type="match status" value="1"/>
</dbReference>
<dbReference type="InterPro" id="IPR056968">
    <property type="entry name" value="Fn3_Dep-1_2nd"/>
</dbReference>
<dbReference type="Pfam" id="PF25300">
    <property type="entry name" value="Fn3_Dep-1_3rd"/>
    <property type="match status" value="1"/>
</dbReference>
<feature type="domain" description="Tyrosine specific protein phosphatases" evidence="15">
    <location>
        <begin position="1216"/>
        <end position="1292"/>
    </location>
</feature>
<evidence type="ECO:0000313" key="17">
    <source>
        <dbReference type="EMBL" id="CAJ0606795.1"/>
    </source>
</evidence>
<evidence type="ECO:0000256" key="8">
    <source>
        <dbReference type="ARBA" id="ARBA00022989"/>
    </source>
</evidence>
<dbReference type="Pfam" id="PF24942">
    <property type="entry name" value="Fn3_Dep-1_1st"/>
    <property type="match status" value="1"/>
</dbReference>
<dbReference type="Pfam" id="PF24946">
    <property type="entry name" value="Fn3_Dep-1_4th"/>
    <property type="match status" value="1"/>
</dbReference>
<evidence type="ECO:0000256" key="2">
    <source>
        <dbReference type="ARBA" id="ARBA00013064"/>
    </source>
</evidence>
<feature type="domain" description="Fibronectin type-III" evidence="16">
    <location>
        <begin position="632"/>
        <end position="737"/>
    </location>
</feature>
<dbReference type="PANTHER" id="PTHR46957">
    <property type="entry name" value="CYTOKINE RECEPTOR"/>
    <property type="match status" value="1"/>
</dbReference>
<dbReference type="InterPro" id="IPR041201">
    <property type="entry name" value="PTPRJ_TM"/>
</dbReference>
<feature type="domain" description="Tyrosine-protein phosphatase" evidence="14">
    <location>
        <begin position="1040"/>
        <end position="1301"/>
    </location>
</feature>
<evidence type="ECO:0000256" key="13">
    <source>
        <dbReference type="SAM" id="SignalP"/>
    </source>
</evidence>
<dbReference type="InterPro" id="IPR029021">
    <property type="entry name" value="Prot-tyrosine_phosphatase-like"/>
</dbReference>
<comment type="caution">
    <text evidence="17">The sequence shown here is derived from an EMBL/GenBank/DDBJ whole genome shotgun (WGS) entry which is preliminary data.</text>
</comment>
<keyword evidence="10" id="KW-0325">Glycoprotein</keyword>
<feature type="transmembrane region" description="Helical" evidence="12">
    <location>
        <begin position="893"/>
        <end position="915"/>
    </location>
</feature>
<dbReference type="GO" id="GO:0004725">
    <property type="term" value="F:protein tyrosine phosphatase activity"/>
    <property type="evidence" value="ECO:0007669"/>
    <property type="project" value="UniProtKB-EC"/>
</dbReference>
<protein>
    <recommendedName>
        <fullName evidence="2">protein-tyrosine-phosphatase</fullName>
        <ecNumber evidence="2">3.1.3.48</ecNumber>
    </recommendedName>
</protein>
<reference evidence="17" key="1">
    <citation type="submission" date="2023-07" db="EMBL/GenBank/DDBJ databases">
        <authorList>
            <consortium name="CYATHOMIX"/>
        </authorList>
    </citation>
    <scope>NUCLEOTIDE SEQUENCE</scope>
    <source>
        <strain evidence="17">N/A</strain>
    </source>
</reference>
<keyword evidence="4 13" id="KW-0732">Signal</keyword>
<evidence type="ECO:0000259" key="14">
    <source>
        <dbReference type="PROSITE" id="PS50055"/>
    </source>
</evidence>
<dbReference type="Pfam" id="PF24950">
    <property type="entry name" value="Fn3_Dep-1_6th"/>
    <property type="match status" value="1"/>
</dbReference>
<dbReference type="Pfam" id="PF24940">
    <property type="entry name" value="Fn3_Dep-1_5th"/>
    <property type="match status" value="1"/>
</dbReference>
<dbReference type="EMBL" id="CATQJL010000316">
    <property type="protein sequence ID" value="CAJ0606795.1"/>
    <property type="molecule type" value="Genomic_DNA"/>
</dbReference>
<dbReference type="InterPro" id="IPR036116">
    <property type="entry name" value="FN3_sf"/>
</dbReference>
<dbReference type="PROSITE" id="PS50853">
    <property type="entry name" value="FN3"/>
    <property type="match status" value="2"/>
</dbReference>